<name>A0A0P0L8I9_PHOVU</name>
<dbReference type="Proteomes" id="UP000061587">
    <property type="component" value="Chromosome"/>
</dbReference>
<gene>
    <name evidence="2" type="ORF">BvMPK_3495</name>
</gene>
<reference evidence="2 3" key="2">
    <citation type="journal article" date="2016" name="Genome Biol. Evol.">
        <title>Extensive mobilome-driven genome diversification in mouse gut-associated Bacteroides vulgatus mpk.</title>
        <authorList>
            <person name="Lange A."/>
            <person name="Beier S."/>
            <person name="Steimle A."/>
            <person name="Autenrieth I.B."/>
            <person name="Huson D.H."/>
            <person name="Frick J.S."/>
        </authorList>
    </citation>
    <scope>NUCLEOTIDE SEQUENCE [LARGE SCALE GENOMIC DNA]</scope>
    <source>
        <strain evidence="3">mpk</strain>
    </source>
</reference>
<sequence>MMKEITVVMPVYKVEKYVSECLDSIINQTFDCFECIIIDDCSPDNSMRLIEEKLAGYKGNISFRIVRNERNEGVSAARNKGIELSRGGYLFL</sequence>
<feature type="domain" description="Glycosyltransferase 2-like" evidence="1">
    <location>
        <begin position="6"/>
        <end position="91"/>
    </location>
</feature>
<dbReference type="EMBL" id="CP013020">
    <property type="protein sequence ID" value="ALK86057.1"/>
    <property type="molecule type" value="Genomic_DNA"/>
</dbReference>
<dbReference type="Pfam" id="PF00535">
    <property type="entry name" value="Glycos_transf_2"/>
    <property type="match status" value="1"/>
</dbReference>
<evidence type="ECO:0000313" key="2">
    <source>
        <dbReference type="EMBL" id="ALK86057.1"/>
    </source>
</evidence>
<dbReference type="PATRIC" id="fig|821.40.peg.4207"/>
<protein>
    <submittedName>
        <fullName evidence="2">Glycosyl transferase family protein</fullName>
    </submittedName>
</protein>
<dbReference type="Gene3D" id="3.90.550.10">
    <property type="entry name" value="Spore Coat Polysaccharide Biosynthesis Protein SpsA, Chain A"/>
    <property type="match status" value="1"/>
</dbReference>
<dbReference type="PANTHER" id="PTHR22916">
    <property type="entry name" value="GLYCOSYLTRANSFERASE"/>
    <property type="match status" value="1"/>
</dbReference>
<evidence type="ECO:0000259" key="1">
    <source>
        <dbReference type="Pfam" id="PF00535"/>
    </source>
</evidence>
<accession>A0A0P0L8I9</accession>
<keyword evidence="2" id="KW-0808">Transferase</keyword>
<dbReference type="InterPro" id="IPR001173">
    <property type="entry name" value="Glyco_trans_2-like"/>
</dbReference>
<dbReference type="AlphaFoldDB" id="A0A0P0L8I9"/>
<dbReference type="GO" id="GO:0016758">
    <property type="term" value="F:hexosyltransferase activity"/>
    <property type="evidence" value="ECO:0007669"/>
    <property type="project" value="UniProtKB-ARBA"/>
</dbReference>
<evidence type="ECO:0000313" key="3">
    <source>
        <dbReference type="Proteomes" id="UP000061587"/>
    </source>
</evidence>
<proteinExistence type="predicted"/>
<organism evidence="2 3">
    <name type="scientific">Phocaeicola vulgatus</name>
    <name type="common">Bacteroides vulgatus</name>
    <dbReference type="NCBI Taxonomy" id="821"/>
    <lineage>
        <taxon>Bacteria</taxon>
        <taxon>Pseudomonadati</taxon>
        <taxon>Bacteroidota</taxon>
        <taxon>Bacteroidia</taxon>
        <taxon>Bacteroidales</taxon>
        <taxon>Bacteroidaceae</taxon>
        <taxon>Phocaeicola</taxon>
    </lineage>
</organism>
<dbReference type="SUPFAM" id="SSF53448">
    <property type="entry name" value="Nucleotide-diphospho-sugar transferases"/>
    <property type="match status" value="1"/>
</dbReference>
<dbReference type="PANTHER" id="PTHR22916:SF3">
    <property type="entry name" value="UDP-GLCNAC:BETAGAL BETA-1,3-N-ACETYLGLUCOSAMINYLTRANSFERASE-LIKE PROTEIN 1"/>
    <property type="match status" value="1"/>
</dbReference>
<dbReference type="InterPro" id="IPR029044">
    <property type="entry name" value="Nucleotide-diphossugar_trans"/>
</dbReference>
<dbReference type="CDD" id="cd00761">
    <property type="entry name" value="Glyco_tranf_GTA_type"/>
    <property type="match status" value="1"/>
</dbReference>
<reference evidence="3" key="1">
    <citation type="submission" date="2015-10" db="EMBL/GenBank/DDBJ databases">
        <title>Extensive mobilome-driven genome diversification in gut-associated Bacteroides vulgatus mpk.</title>
        <authorList>
            <person name="Beier S."/>
            <person name="Lange A."/>
            <person name="Huson D.H."/>
            <person name="Frick J.-S."/>
            <person name="Autenrieth I.B."/>
        </authorList>
    </citation>
    <scope>NUCLEOTIDE SEQUENCE [LARGE SCALE GENOMIC DNA]</scope>
    <source>
        <strain evidence="3">mpk</strain>
    </source>
</reference>